<dbReference type="InterPro" id="IPR001753">
    <property type="entry name" value="Enoyl-CoA_hydra/iso"/>
</dbReference>
<gene>
    <name evidence="6" type="ORF">F5544_02485</name>
</gene>
<keyword evidence="7" id="KW-1185">Reference proteome</keyword>
<evidence type="ECO:0000256" key="3">
    <source>
        <dbReference type="ARBA" id="ARBA00023709"/>
    </source>
</evidence>
<evidence type="ECO:0000256" key="4">
    <source>
        <dbReference type="ARBA" id="ARBA00023717"/>
    </source>
</evidence>
<dbReference type="SUPFAM" id="SSF52096">
    <property type="entry name" value="ClpP/crotonase"/>
    <property type="match status" value="1"/>
</dbReference>
<dbReference type="Gene3D" id="3.90.226.20">
    <property type="match status" value="1"/>
</dbReference>
<evidence type="ECO:0000313" key="7">
    <source>
        <dbReference type="Proteomes" id="UP000503540"/>
    </source>
</evidence>
<dbReference type="GO" id="GO:0006635">
    <property type="term" value="P:fatty acid beta-oxidation"/>
    <property type="evidence" value="ECO:0007669"/>
    <property type="project" value="TreeGrafter"/>
</dbReference>
<dbReference type="KEGG" id="nah:F5544_02485"/>
<keyword evidence="2" id="KW-0456">Lyase</keyword>
<accession>A0A6G9Y5Q0</accession>
<dbReference type="CDD" id="cd06558">
    <property type="entry name" value="crotonase-like"/>
    <property type="match status" value="1"/>
</dbReference>
<comment type="catalytic activity">
    <reaction evidence="3">
        <text>a (3S)-3-hydroxyacyl-CoA = a (2E)-enoyl-CoA + H2O</text>
        <dbReference type="Rhea" id="RHEA:16105"/>
        <dbReference type="ChEBI" id="CHEBI:15377"/>
        <dbReference type="ChEBI" id="CHEBI:57318"/>
        <dbReference type="ChEBI" id="CHEBI:58856"/>
        <dbReference type="EC" id="4.2.1.17"/>
    </reaction>
</comment>
<evidence type="ECO:0000256" key="5">
    <source>
        <dbReference type="SAM" id="MobiDB-lite"/>
    </source>
</evidence>
<dbReference type="Proteomes" id="UP000503540">
    <property type="component" value="Chromosome"/>
</dbReference>
<proteinExistence type="inferred from homology"/>
<dbReference type="EMBL" id="CP046172">
    <property type="protein sequence ID" value="QIS08417.1"/>
    <property type="molecule type" value="Genomic_DNA"/>
</dbReference>
<dbReference type="PANTHER" id="PTHR11941">
    <property type="entry name" value="ENOYL-COA HYDRATASE-RELATED"/>
    <property type="match status" value="1"/>
</dbReference>
<dbReference type="Gene3D" id="1.10.12.10">
    <property type="entry name" value="Lyase 2-enoyl-coa Hydratase, Chain A, domain 2"/>
    <property type="match status" value="1"/>
</dbReference>
<evidence type="ECO:0000256" key="1">
    <source>
        <dbReference type="ARBA" id="ARBA00005254"/>
    </source>
</evidence>
<dbReference type="InterPro" id="IPR029045">
    <property type="entry name" value="ClpP/crotonase-like_dom_sf"/>
</dbReference>
<name>A0A6G9Y5Q0_9NOCA</name>
<dbReference type="Gene3D" id="3.30.300.220">
    <property type="match status" value="1"/>
</dbReference>
<sequence length="283" mass="29509">MGGGGRVTGGPNIRGMSSELLVDVSAGIAVLTLNRPAQQNAVTPAMAAELSAALQRCDAEDAVRAVVITGTAPAFCAGADLSNRVGEVSATIDPPPWRVRKPVIAAVNGHAVGIGLALALQCDLRYMARDAVYGLNQVRRGVLADGYAHWTLPRLVGMANAADIMLTGRTFDGEEAKALGLANGCLAAGEVLPTALAVAHDLASGSAPLPVALSKRLLWEGLGMTPNMVGQLESDLNQHAAKSIDGGEAMAAFRDRRQPNWSGSVNEEWPAWDTRSEDRPSLD</sequence>
<feature type="compositionally biased region" description="Basic and acidic residues" evidence="5">
    <location>
        <begin position="274"/>
        <end position="283"/>
    </location>
</feature>
<comment type="catalytic activity">
    <reaction evidence="4">
        <text>a 4-saturated-(3S)-3-hydroxyacyl-CoA = a (3E)-enoyl-CoA + H2O</text>
        <dbReference type="Rhea" id="RHEA:20724"/>
        <dbReference type="ChEBI" id="CHEBI:15377"/>
        <dbReference type="ChEBI" id="CHEBI:58521"/>
        <dbReference type="ChEBI" id="CHEBI:137480"/>
        <dbReference type="EC" id="4.2.1.17"/>
    </reaction>
</comment>
<protein>
    <submittedName>
        <fullName evidence="6">Crotonase</fullName>
    </submittedName>
</protein>
<dbReference type="PANTHER" id="PTHR11941:SF54">
    <property type="entry name" value="ENOYL-COA HYDRATASE, MITOCHONDRIAL"/>
    <property type="match status" value="1"/>
</dbReference>
<dbReference type="AlphaFoldDB" id="A0A6G9Y5Q0"/>
<evidence type="ECO:0000256" key="2">
    <source>
        <dbReference type="ARBA" id="ARBA00023239"/>
    </source>
</evidence>
<feature type="region of interest" description="Disordered" evidence="5">
    <location>
        <begin position="255"/>
        <end position="283"/>
    </location>
</feature>
<organism evidence="6 7">
    <name type="scientific">Nocardia arthritidis</name>
    <dbReference type="NCBI Taxonomy" id="228602"/>
    <lineage>
        <taxon>Bacteria</taxon>
        <taxon>Bacillati</taxon>
        <taxon>Actinomycetota</taxon>
        <taxon>Actinomycetes</taxon>
        <taxon>Mycobacteriales</taxon>
        <taxon>Nocardiaceae</taxon>
        <taxon>Nocardia</taxon>
    </lineage>
</organism>
<reference evidence="6 7" key="1">
    <citation type="journal article" date="2019" name="ACS Chem. Biol.">
        <title>Identification and Mobilization of a Cryptic Antibiotic Biosynthesis Gene Locus from a Human-Pathogenic Nocardia Isolate.</title>
        <authorList>
            <person name="Herisse M."/>
            <person name="Ishida K."/>
            <person name="Porter J.L."/>
            <person name="Howden B."/>
            <person name="Hertweck C."/>
            <person name="Stinear T.P."/>
            <person name="Pidot S.J."/>
        </authorList>
    </citation>
    <scope>NUCLEOTIDE SEQUENCE [LARGE SCALE GENOMIC DNA]</scope>
    <source>
        <strain evidence="6 7">AUSMDU00012717</strain>
    </source>
</reference>
<dbReference type="Pfam" id="PF00378">
    <property type="entry name" value="ECH_1"/>
    <property type="match status" value="1"/>
</dbReference>
<comment type="similarity">
    <text evidence="1">Belongs to the enoyl-CoA hydratase/isomerase family.</text>
</comment>
<evidence type="ECO:0000313" key="6">
    <source>
        <dbReference type="EMBL" id="QIS08417.1"/>
    </source>
</evidence>
<dbReference type="InterPro" id="IPR014748">
    <property type="entry name" value="Enoyl-CoA_hydra_C"/>
</dbReference>
<dbReference type="GO" id="GO:0004300">
    <property type="term" value="F:enoyl-CoA hydratase activity"/>
    <property type="evidence" value="ECO:0007669"/>
    <property type="project" value="UniProtKB-EC"/>
</dbReference>